<evidence type="ECO:0000313" key="2">
    <source>
        <dbReference type="EMBL" id="CAH2249809.1"/>
    </source>
</evidence>
<keyword evidence="1" id="KW-0175">Coiled coil</keyword>
<dbReference type="AlphaFoldDB" id="A0AAD1REF9"/>
<feature type="coiled-coil region" evidence="1">
    <location>
        <begin position="14"/>
        <end position="69"/>
    </location>
</feature>
<dbReference type="EMBL" id="OW240913">
    <property type="protein sequence ID" value="CAH2249809.1"/>
    <property type="molecule type" value="Genomic_DNA"/>
</dbReference>
<protein>
    <submittedName>
        <fullName evidence="2">Uncharacterized protein</fullName>
    </submittedName>
</protein>
<sequence>MMESIVSTVEAEYIKNLQQQIYFLELEARFLRDQTKKATNLQPRLNSEAEHILKKLQDLRTQCNGLKLEVKRRDANLLILQRDQDYLRGEIQSTEVAHSKDKQELVNDVVQFKKMKELTDLQISQKEMDILKTKQELEIELSNLANSEQRVRSLQSQIKQRSEQQKSMENELSKKRMSLLKLNSDKDEMEQKLLKRTETMQNEITLDLRNEMSLLLQQIREKDLQSEQDRVLRNKMMADNALLTSERNDLNNKLLELNKQLEIHRGLKEENNSYDSSSIAQLLSVKDREEHLSNEVKRYQELLQLEKIQFKDTMEQIYILQSGKKLQDLSVATIGSRIAELQALLAKEHQLNTELRRDKGLLVDHASNLQTQMLNKDAELRHISSRIEDLDSRMSFVKTDQALHRSLQSERWKEISSIADSITKLNWPLDGPSPSFEKL</sequence>
<evidence type="ECO:0000256" key="1">
    <source>
        <dbReference type="SAM" id="Coils"/>
    </source>
</evidence>
<dbReference type="Proteomes" id="UP001295444">
    <property type="component" value="Chromosome 02"/>
</dbReference>
<proteinExistence type="predicted"/>
<name>A0AAD1REF9_PELCU</name>
<evidence type="ECO:0000313" key="3">
    <source>
        <dbReference type="Proteomes" id="UP001295444"/>
    </source>
</evidence>
<organism evidence="2 3">
    <name type="scientific">Pelobates cultripes</name>
    <name type="common">Western spadefoot toad</name>
    <dbReference type="NCBI Taxonomy" id="61616"/>
    <lineage>
        <taxon>Eukaryota</taxon>
        <taxon>Metazoa</taxon>
        <taxon>Chordata</taxon>
        <taxon>Craniata</taxon>
        <taxon>Vertebrata</taxon>
        <taxon>Euteleostomi</taxon>
        <taxon>Amphibia</taxon>
        <taxon>Batrachia</taxon>
        <taxon>Anura</taxon>
        <taxon>Pelobatoidea</taxon>
        <taxon>Pelobatidae</taxon>
        <taxon>Pelobates</taxon>
    </lineage>
</organism>
<feature type="coiled-coil region" evidence="1">
    <location>
        <begin position="233"/>
        <end position="267"/>
    </location>
</feature>
<reference evidence="2" key="1">
    <citation type="submission" date="2022-03" db="EMBL/GenBank/DDBJ databases">
        <authorList>
            <person name="Alioto T."/>
            <person name="Alioto T."/>
            <person name="Gomez Garrido J."/>
        </authorList>
    </citation>
    <scope>NUCLEOTIDE SEQUENCE</scope>
</reference>
<feature type="coiled-coil region" evidence="1">
    <location>
        <begin position="137"/>
        <end position="171"/>
    </location>
</feature>
<gene>
    <name evidence="2" type="ORF">PECUL_23A023719</name>
</gene>
<keyword evidence="3" id="KW-1185">Reference proteome</keyword>
<accession>A0AAD1REF9</accession>